<dbReference type="PANTHER" id="PTHR12304:SF25">
    <property type="entry name" value="INOSINE_URIDINE-PREFERRING NUCLEOSIDE HYDROLASE DOMAIN-CONTAINING PROTEIN"/>
    <property type="match status" value="1"/>
</dbReference>
<dbReference type="Pfam" id="PF01156">
    <property type="entry name" value="IU_nuc_hydro"/>
    <property type="match status" value="1"/>
</dbReference>
<reference evidence="6 7" key="1">
    <citation type="submission" date="2024-03" db="EMBL/GenBank/DDBJ databases">
        <authorList>
            <person name="Brejova B."/>
        </authorList>
    </citation>
    <scope>NUCLEOTIDE SEQUENCE [LARGE SCALE GENOMIC DNA]</scope>
    <source>
        <strain evidence="6 7">CBS 14171</strain>
    </source>
</reference>
<keyword evidence="3" id="KW-0326">Glycosidase</keyword>
<dbReference type="GeneID" id="92207600"/>
<organism evidence="6 7">
    <name type="scientific">Lodderomyces beijingensis</name>
    <dbReference type="NCBI Taxonomy" id="1775926"/>
    <lineage>
        <taxon>Eukaryota</taxon>
        <taxon>Fungi</taxon>
        <taxon>Dikarya</taxon>
        <taxon>Ascomycota</taxon>
        <taxon>Saccharomycotina</taxon>
        <taxon>Pichiomycetes</taxon>
        <taxon>Debaryomycetaceae</taxon>
        <taxon>Candida/Lodderomyces clade</taxon>
        <taxon>Lodderomyces</taxon>
    </lineage>
</organism>
<dbReference type="InterPro" id="IPR001910">
    <property type="entry name" value="Inosine/uridine_hydrolase_dom"/>
</dbReference>
<evidence type="ECO:0000313" key="6">
    <source>
        <dbReference type="EMBL" id="CAK9438075.1"/>
    </source>
</evidence>
<name>A0ABP0ZLV3_9ASCO</name>
<dbReference type="InterPro" id="IPR023186">
    <property type="entry name" value="IUNH"/>
</dbReference>
<proteinExistence type="inferred from homology"/>
<keyword evidence="2" id="KW-0378">Hydrolase</keyword>
<dbReference type="EMBL" id="OZ022407">
    <property type="protein sequence ID" value="CAK9438075.1"/>
    <property type="molecule type" value="Genomic_DNA"/>
</dbReference>
<evidence type="ECO:0000259" key="5">
    <source>
        <dbReference type="Pfam" id="PF01156"/>
    </source>
</evidence>
<dbReference type="SUPFAM" id="SSF53590">
    <property type="entry name" value="Nucleoside hydrolase"/>
    <property type="match status" value="1"/>
</dbReference>
<keyword evidence="4" id="KW-0732">Signal</keyword>
<evidence type="ECO:0000313" key="7">
    <source>
        <dbReference type="Proteomes" id="UP001497383"/>
    </source>
</evidence>
<evidence type="ECO:0000256" key="2">
    <source>
        <dbReference type="ARBA" id="ARBA00022801"/>
    </source>
</evidence>
<dbReference type="RefSeq" id="XP_066829342.1">
    <property type="nucleotide sequence ID" value="XM_066972400.1"/>
</dbReference>
<dbReference type="InterPro" id="IPR036452">
    <property type="entry name" value="Ribo_hydro-like"/>
</dbReference>
<comment type="similarity">
    <text evidence="1">Belongs to the IUNH family.</text>
</comment>
<sequence length="370" mass="41117">MNLLAIVLLFSSVLAKKVFIDNDGLTAPIALFPLKAGWEIVGISGSFGSASLVDSMAQISSVREIYNLTQCIPQYKGASQPLLRTPETFQIWEELFGTLVWQGAFTPGYQDVYTWDNVTFDDSKMAAVALIDAVKANKDTDPVYVYAAGMMTTIAQAISLYPPLVNESAGLYIMGGYFDTQYAAGTGAPIINDINTDINLMDDPEAAQIVFTAGWKKLVIGANVTNYLVPSQALYDRILARADLTVEQLAEIPYFQQLSTLLATGNYTENNDQQTLPFWDEVVSAFMVFPDLIESSTDFSVAVDTQFYSPFYGSLRIWGHEFAPKGVKTGNATIINSINDDKFYDLLIDVYFDDFRSYCHDQSIYEYQFD</sequence>
<evidence type="ECO:0000256" key="3">
    <source>
        <dbReference type="ARBA" id="ARBA00023295"/>
    </source>
</evidence>
<protein>
    <recommendedName>
        <fullName evidence="5">Inosine/uridine-preferring nucleoside hydrolase domain-containing protein</fullName>
    </recommendedName>
</protein>
<feature type="domain" description="Inosine/uridine-preferring nucleoside hydrolase" evidence="5">
    <location>
        <begin position="20"/>
        <end position="345"/>
    </location>
</feature>
<evidence type="ECO:0000256" key="1">
    <source>
        <dbReference type="ARBA" id="ARBA00009176"/>
    </source>
</evidence>
<dbReference type="Proteomes" id="UP001497383">
    <property type="component" value="Chromosome 3"/>
</dbReference>
<dbReference type="PANTHER" id="PTHR12304">
    <property type="entry name" value="INOSINE-URIDINE PREFERRING NUCLEOSIDE HYDROLASE"/>
    <property type="match status" value="1"/>
</dbReference>
<keyword evidence="7" id="KW-1185">Reference proteome</keyword>
<feature type="signal peptide" evidence="4">
    <location>
        <begin position="1"/>
        <end position="15"/>
    </location>
</feature>
<feature type="chain" id="PRO_5045627165" description="Inosine/uridine-preferring nucleoside hydrolase domain-containing protein" evidence="4">
    <location>
        <begin position="16"/>
        <end position="370"/>
    </location>
</feature>
<evidence type="ECO:0000256" key="4">
    <source>
        <dbReference type="SAM" id="SignalP"/>
    </source>
</evidence>
<dbReference type="Gene3D" id="3.90.245.10">
    <property type="entry name" value="Ribonucleoside hydrolase-like"/>
    <property type="match status" value="1"/>
</dbReference>
<accession>A0ABP0ZLV3</accession>
<gene>
    <name evidence="6" type="ORF">LODBEIA_P24040</name>
</gene>